<evidence type="ECO:0000256" key="2">
    <source>
        <dbReference type="ARBA" id="ARBA00022884"/>
    </source>
</evidence>
<gene>
    <name evidence="7" type="primary">cas6</name>
    <name evidence="7" type="ORF">HZF24_18380</name>
</gene>
<evidence type="ECO:0000313" key="8">
    <source>
        <dbReference type="Proteomes" id="UP000611629"/>
    </source>
</evidence>
<proteinExistence type="inferred from homology"/>
<dbReference type="NCBIfam" id="TIGR01877">
    <property type="entry name" value="cas_cas6"/>
    <property type="match status" value="1"/>
</dbReference>
<dbReference type="Pfam" id="PF01881">
    <property type="entry name" value="Cas_Cas6_C"/>
    <property type="match status" value="1"/>
</dbReference>
<dbReference type="PIRSF" id="PIRSF005054">
    <property type="entry name" value="PF1131"/>
    <property type="match status" value="1"/>
</dbReference>
<dbReference type="Gene3D" id="3.30.70.1900">
    <property type="match status" value="1"/>
</dbReference>
<dbReference type="GO" id="GO:0016788">
    <property type="term" value="F:hydrolase activity, acting on ester bonds"/>
    <property type="evidence" value="ECO:0007669"/>
    <property type="project" value="InterPro"/>
</dbReference>
<keyword evidence="3" id="KW-0051">Antiviral defense</keyword>
<evidence type="ECO:0000256" key="1">
    <source>
        <dbReference type="ARBA" id="ARBA00005937"/>
    </source>
</evidence>
<accession>A0A974GY12</accession>
<dbReference type="EMBL" id="JACBNQ010000045">
    <property type="protein sequence ID" value="NYB76118.1"/>
    <property type="molecule type" value="Genomic_DNA"/>
</dbReference>
<sequence length="244" mass="28459">MRVEIHFDLKEPSYIPIQYNHIVQAVIMSWIGDEKFKSFIHNKGYKFEERAYKLFTFSKINGKFRIDKQNRKIIFYENMRITISSAVNEFMEYLLSSVLIENNPINIGGAKVEISRVEVKEQPKLSEKVQVYTLSPITAYSTLDNKQTRFYNPFDKEFSQYIKNNLMHKYEAYYGKQLEDANLNIKPIGAVKESRINYKGFHILAYNCELEMEGSGELLRMAYDAGIGGKNAQGLGCIEIKKRR</sequence>
<dbReference type="CDD" id="cd21140">
    <property type="entry name" value="Cas6_I-like"/>
    <property type="match status" value="1"/>
</dbReference>
<dbReference type="PANTHER" id="PTHR36984">
    <property type="entry name" value="CRISPR-ASSOCIATED ENDORIBONUCLEASE CAS6 1"/>
    <property type="match status" value="1"/>
</dbReference>
<reference evidence="7" key="1">
    <citation type="submission" date="2020-07" db="EMBL/GenBank/DDBJ databases">
        <title>Genomic analysis of a strain of Sedimentibacter Hydroxybenzoicus DSM7310.</title>
        <authorList>
            <person name="Ma S."/>
        </authorList>
    </citation>
    <scope>NUCLEOTIDE SEQUENCE</scope>
    <source>
        <strain evidence="7">DSM 7310</strain>
    </source>
</reference>
<dbReference type="PANTHER" id="PTHR36984:SF1">
    <property type="entry name" value="CRISPR-ASSOCIATED ENDORIBONUCLEASE CAS6 1"/>
    <property type="match status" value="1"/>
</dbReference>
<feature type="site" description="Transition state stabilizer" evidence="5">
    <location>
        <position position="53"/>
    </location>
</feature>
<dbReference type="InterPro" id="IPR010156">
    <property type="entry name" value="CRISPR-assoc_prot_Cas6"/>
</dbReference>
<comment type="function">
    <text evidence="4">CRISPR (clustered regularly interspaced short palindromic repeat), is an adaptive immune system that provides protection against mobile genetic elements (viruses, transposable elements and conjugative plasmids). CRISPR clusters contain sequences complementary to antecedent mobile elements and target invading nucleic acids. CRISPR clusters are transcribed and processed into CRISPR RNA (crRNA).</text>
</comment>
<evidence type="ECO:0000256" key="5">
    <source>
        <dbReference type="PIRSR" id="PIRSR005054-1"/>
    </source>
</evidence>
<dbReference type="Gene3D" id="3.30.70.1890">
    <property type="match status" value="1"/>
</dbReference>
<dbReference type="GO" id="GO:0051607">
    <property type="term" value="P:defense response to virus"/>
    <property type="evidence" value="ECO:0007669"/>
    <property type="project" value="UniProtKB-KW"/>
</dbReference>
<protein>
    <recommendedName>
        <fullName evidence="4">CRISPR-associated endoribonuclease</fullName>
    </recommendedName>
</protein>
<evidence type="ECO:0000313" key="7">
    <source>
        <dbReference type="EMBL" id="NYB76118.1"/>
    </source>
</evidence>
<evidence type="ECO:0000256" key="4">
    <source>
        <dbReference type="PIRNR" id="PIRNR005054"/>
    </source>
</evidence>
<feature type="domain" description="CRISPR associated protein Cas6 C-terminal" evidence="6">
    <location>
        <begin position="122"/>
        <end position="240"/>
    </location>
</feature>
<dbReference type="Proteomes" id="UP000611629">
    <property type="component" value="Unassembled WGS sequence"/>
</dbReference>
<dbReference type="InterPro" id="IPR049435">
    <property type="entry name" value="Cas_Cas6_C"/>
</dbReference>
<evidence type="ECO:0000259" key="6">
    <source>
        <dbReference type="Pfam" id="PF01881"/>
    </source>
</evidence>
<dbReference type="InterPro" id="IPR045747">
    <property type="entry name" value="CRISPR-assoc_prot_Cas6_N_sf"/>
</dbReference>
<name>A0A974GY12_SEDHY</name>
<comment type="caution">
    <text evidence="7">The sequence shown here is derived from an EMBL/GenBank/DDBJ whole genome shotgun (WGS) entry which is preliminary data.</text>
</comment>
<evidence type="ECO:0000256" key="3">
    <source>
        <dbReference type="ARBA" id="ARBA00023118"/>
    </source>
</evidence>
<dbReference type="AlphaFoldDB" id="A0A974GY12"/>
<comment type="similarity">
    <text evidence="1 4">Belongs to the CRISPR-associated protein Cas6/Cse3/CasE family.</text>
</comment>
<dbReference type="GO" id="GO:0003723">
    <property type="term" value="F:RNA binding"/>
    <property type="evidence" value="ECO:0007669"/>
    <property type="project" value="UniProtKB-KW"/>
</dbReference>
<organism evidence="7 8">
    <name type="scientific">Sedimentibacter hydroxybenzoicus DSM 7310</name>
    <dbReference type="NCBI Taxonomy" id="1123245"/>
    <lineage>
        <taxon>Bacteria</taxon>
        <taxon>Bacillati</taxon>
        <taxon>Bacillota</taxon>
        <taxon>Tissierellia</taxon>
        <taxon>Sedimentibacter</taxon>
    </lineage>
</organism>
<keyword evidence="8" id="KW-1185">Reference proteome</keyword>
<keyword evidence="2" id="KW-0694">RNA-binding</keyword>
<dbReference type="RefSeq" id="WP_179239837.1">
    <property type="nucleotide sequence ID" value="NZ_JACBNQ010000045.1"/>
</dbReference>